<sequence length="235" mass="24580">MTMLAEKPVLVATGMDFEARLAEKHGGARAVYGQNRPKLLDGLHTHARAGVRGLLSFGTAGGLLPALKPGDIVVATAVLTADGTFETDARWTQSLLNALPHAYAMPVYGSETPIISAFEKEALASNTGAAAVDMESQVAAGVAAHYALPFAVLRVVIDPADRAVPLSAIAGVREDGTTDAVAVLRSLLRHPRDIPGIIRLAGDSQKAKQALADCRKTLGPLFGLPEPVEVPLHTE</sequence>
<dbReference type="InterPro" id="IPR017831">
    <property type="entry name" value="Hopanoid-assoc_phosphoryl_HpnG"/>
</dbReference>
<dbReference type="GO" id="GO:0019284">
    <property type="term" value="P:L-methionine salvage from S-adenosylmethionine"/>
    <property type="evidence" value="ECO:0007669"/>
    <property type="project" value="TreeGrafter"/>
</dbReference>
<dbReference type="EMBL" id="JAEMUK010000081">
    <property type="protein sequence ID" value="MBJ7544770.1"/>
    <property type="molecule type" value="Genomic_DNA"/>
</dbReference>
<dbReference type="RefSeq" id="WP_081796513.1">
    <property type="nucleotide sequence ID" value="NZ_JAEMUK010000081.1"/>
</dbReference>
<dbReference type="GO" id="GO:0008782">
    <property type="term" value="F:adenosylhomocysteine nucleosidase activity"/>
    <property type="evidence" value="ECO:0007669"/>
    <property type="project" value="TreeGrafter"/>
</dbReference>
<comment type="caution">
    <text evidence="2">The sequence shown here is derived from an EMBL/GenBank/DDBJ whole genome shotgun (WGS) entry which is preliminary data.</text>
</comment>
<evidence type="ECO:0000313" key="3">
    <source>
        <dbReference type="Proteomes" id="UP000623250"/>
    </source>
</evidence>
<accession>A0A8I1GEY2</accession>
<gene>
    <name evidence="2" type="ORF">JDN41_14540</name>
</gene>
<dbReference type="PANTHER" id="PTHR46832:SF1">
    <property type="entry name" value="5'-METHYLTHIOADENOSINE_S-ADENOSYLHOMOCYSTEINE NUCLEOSIDASE"/>
    <property type="match status" value="1"/>
</dbReference>
<feature type="domain" description="Nucleoside phosphorylase" evidence="1">
    <location>
        <begin position="47"/>
        <end position="188"/>
    </location>
</feature>
<evidence type="ECO:0000259" key="1">
    <source>
        <dbReference type="Pfam" id="PF01048"/>
    </source>
</evidence>
<evidence type="ECO:0000313" key="2">
    <source>
        <dbReference type="EMBL" id="MBJ7544770.1"/>
    </source>
</evidence>
<proteinExistence type="predicted"/>
<protein>
    <submittedName>
        <fullName evidence="2">Phosphorylase</fullName>
    </submittedName>
</protein>
<dbReference type="AlphaFoldDB" id="A0A8I1GEY2"/>
<dbReference type="PANTHER" id="PTHR46832">
    <property type="entry name" value="5'-METHYLTHIOADENOSINE/S-ADENOSYLHOMOCYSTEINE NUCLEOSIDASE"/>
    <property type="match status" value="1"/>
</dbReference>
<dbReference type="Proteomes" id="UP000623250">
    <property type="component" value="Unassembled WGS sequence"/>
</dbReference>
<dbReference type="SUPFAM" id="SSF53167">
    <property type="entry name" value="Purine and uridine phosphorylases"/>
    <property type="match status" value="1"/>
</dbReference>
<dbReference type="GO" id="GO:0008930">
    <property type="term" value="F:methylthioadenosine nucleosidase activity"/>
    <property type="evidence" value="ECO:0007669"/>
    <property type="project" value="TreeGrafter"/>
</dbReference>
<dbReference type="Gene3D" id="3.40.50.1580">
    <property type="entry name" value="Nucleoside phosphorylase domain"/>
    <property type="match status" value="1"/>
</dbReference>
<name>A0A8I1GEY2_9HYPH</name>
<dbReference type="NCBIfam" id="TIGR03468">
    <property type="entry name" value="HpnG"/>
    <property type="match status" value="1"/>
</dbReference>
<dbReference type="GO" id="GO:0009116">
    <property type="term" value="P:nucleoside metabolic process"/>
    <property type="evidence" value="ECO:0007669"/>
    <property type="project" value="InterPro"/>
</dbReference>
<organism evidence="2 3">
    <name type="scientific">Rhodomicrobium udaipurense</name>
    <dbReference type="NCBI Taxonomy" id="1202716"/>
    <lineage>
        <taxon>Bacteria</taxon>
        <taxon>Pseudomonadati</taxon>
        <taxon>Pseudomonadota</taxon>
        <taxon>Alphaproteobacteria</taxon>
        <taxon>Hyphomicrobiales</taxon>
        <taxon>Hyphomicrobiaceae</taxon>
        <taxon>Rhodomicrobium</taxon>
    </lineage>
</organism>
<dbReference type="Pfam" id="PF01048">
    <property type="entry name" value="PNP_UDP_1"/>
    <property type="match status" value="1"/>
</dbReference>
<dbReference type="NCBIfam" id="NF005476">
    <property type="entry name" value="PRK07077.1"/>
    <property type="match status" value="1"/>
</dbReference>
<dbReference type="InterPro" id="IPR000845">
    <property type="entry name" value="Nucleoside_phosphorylase_d"/>
</dbReference>
<dbReference type="InterPro" id="IPR035994">
    <property type="entry name" value="Nucleoside_phosphorylase_sf"/>
</dbReference>
<dbReference type="GO" id="GO:0005829">
    <property type="term" value="C:cytosol"/>
    <property type="evidence" value="ECO:0007669"/>
    <property type="project" value="TreeGrafter"/>
</dbReference>
<keyword evidence="3" id="KW-1185">Reference proteome</keyword>
<dbReference type="CDD" id="cd17768">
    <property type="entry name" value="adenosylhopane_nucleosidase_HpnG-like"/>
    <property type="match status" value="1"/>
</dbReference>
<reference evidence="2 3" key="1">
    <citation type="submission" date="2020-12" db="EMBL/GenBank/DDBJ databases">
        <title>Revised draft genomes of Rhodomicrobium vannielii ATCC 17100 and Rhodomicrobium udaipurense JA643.</title>
        <authorList>
            <person name="Conners E.M."/>
            <person name="Davenport E.J."/>
            <person name="Bose A."/>
        </authorList>
    </citation>
    <scope>NUCLEOTIDE SEQUENCE [LARGE SCALE GENOMIC DNA]</scope>
    <source>
        <strain evidence="2 3">JA643</strain>
    </source>
</reference>